<dbReference type="AlphaFoldDB" id="A0A541BPT7"/>
<sequence length="68" mass="7112">MNLQDAQDTIQAAGVFSSRSKDATGKSRAPVLDRNWVVVGQTPPAGSTFGEGDAVLSVVKQGEPDYCS</sequence>
<organism evidence="2 3">
    <name type="scientific">Rhodococcus spelaei</name>
    <dbReference type="NCBI Taxonomy" id="2546320"/>
    <lineage>
        <taxon>Bacteria</taxon>
        <taxon>Bacillati</taxon>
        <taxon>Actinomycetota</taxon>
        <taxon>Actinomycetes</taxon>
        <taxon>Mycobacteriales</taxon>
        <taxon>Nocardiaceae</taxon>
        <taxon>Rhodococcus</taxon>
    </lineage>
</organism>
<comment type="caution">
    <text evidence="2">The sequence shown here is derived from an EMBL/GenBank/DDBJ whole genome shotgun (WGS) entry which is preliminary data.</text>
</comment>
<dbReference type="OrthoDB" id="4335972at2"/>
<proteinExistence type="predicted"/>
<name>A0A541BPT7_9NOCA</name>
<feature type="region of interest" description="Disordered" evidence="1">
    <location>
        <begin position="1"/>
        <end position="29"/>
    </location>
</feature>
<evidence type="ECO:0000313" key="3">
    <source>
        <dbReference type="Proteomes" id="UP000316256"/>
    </source>
</evidence>
<dbReference type="EMBL" id="VIGH01000002">
    <property type="protein sequence ID" value="TQF74333.1"/>
    <property type="molecule type" value="Genomic_DNA"/>
</dbReference>
<protein>
    <submittedName>
        <fullName evidence="2">Calcium-binding protein</fullName>
    </submittedName>
</protein>
<dbReference type="Proteomes" id="UP000316256">
    <property type="component" value="Unassembled WGS sequence"/>
</dbReference>
<evidence type="ECO:0000313" key="2">
    <source>
        <dbReference type="EMBL" id="TQF74333.1"/>
    </source>
</evidence>
<accession>A0A541BPT7</accession>
<reference evidence="2 3" key="1">
    <citation type="submission" date="2019-06" db="EMBL/GenBank/DDBJ databases">
        <title>Rhodococcus spaelei sp. nov., isolated from a cave.</title>
        <authorList>
            <person name="Lee S.D."/>
        </authorList>
    </citation>
    <scope>NUCLEOTIDE SEQUENCE [LARGE SCALE GENOMIC DNA]</scope>
    <source>
        <strain evidence="2 3">C9-5</strain>
    </source>
</reference>
<keyword evidence="3" id="KW-1185">Reference proteome</keyword>
<evidence type="ECO:0000256" key="1">
    <source>
        <dbReference type="SAM" id="MobiDB-lite"/>
    </source>
</evidence>
<feature type="compositionally biased region" description="Polar residues" evidence="1">
    <location>
        <begin position="1"/>
        <end position="10"/>
    </location>
</feature>
<dbReference type="Gene3D" id="3.30.10.20">
    <property type="match status" value="1"/>
</dbReference>
<gene>
    <name evidence="2" type="ORF">FK531_04690</name>
</gene>